<dbReference type="PANTHER" id="PTHR13510:SF44">
    <property type="entry name" value="RABENOSYN-5"/>
    <property type="match status" value="1"/>
</dbReference>
<dbReference type="SUPFAM" id="SSF55961">
    <property type="entry name" value="Bet v1-like"/>
    <property type="match status" value="1"/>
</dbReference>
<feature type="region of interest" description="Disordered" evidence="1">
    <location>
        <begin position="100"/>
        <end position="125"/>
    </location>
</feature>
<dbReference type="CDD" id="cd00065">
    <property type="entry name" value="FYVE_like_SF"/>
    <property type="match status" value="1"/>
</dbReference>
<dbReference type="InterPro" id="IPR052727">
    <property type="entry name" value="Rab4/Rab5_effector"/>
</dbReference>
<evidence type="ECO:0000313" key="3">
    <source>
        <dbReference type="Proteomes" id="UP000019132"/>
    </source>
</evidence>
<reference evidence="2" key="3">
    <citation type="submission" date="2015-02" db="UniProtKB">
        <authorList>
            <consortium name="EnsemblProtists"/>
        </authorList>
    </citation>
    <scope>IDENTIFICATION</scope>
    <source>
        <strain evidence="2">DAOM BR144</strain>
    </source>
</reference>
<organism evidence="2 3">
    <name type="scientific">Globisporangium ultimum (strain ATCC 200006 / CBS 805.95 / DAOM BR144)</name>
    <name type="common">Pythium ultimum</name>
    <dbReference type="NCBI Taxonomy" id="431595"/>
    <lineage>
        <taxon>Eukaryota</taxon>
        <taxon>Sar</taxon>
        <taxon>Stramenopiles</taxon>
        <taxon>Oomycota</taxon>
        <taxon>Peronosporomycetes</taxon>
        <taxon>Pythiales</taxon>
        <taxon>Pythiaceae</taxon>
        <taxon>Globisporangium</taxon>
    </lineage>
</organism>
<reference evidence="3" key="1">
    <citation type="journal article" date="2010" name="Genome Biol.">
        <title>Genome sequence of the necrotrophic plant pathogen Pythium ultimum reveals original pathogenicity mechanisms and effector repertoire.</title>
        <authorList>
            <person name="Levesque C.A."/>
            <person name="Brouwer H."/>
            <person name="Cano L."/>
            <person name="Hamilton J.P."/>
            <person name="Holt C."/>
            <person name="Huitema E."/>
            <person name="Raffaele S."/>
            <person name="Robideau G.P."/>
            <person name="Thines M."/>
            <person name="Win J."/>
            <person name="Zerillo M.M."/>
            <person name="Beakes G.W."/>
            <person name="Boore J.L."/>
            <person name="Busam D."/>
            <person name="Dumas B."/>
            <person name="Ferriera S."/>
            <person name="Fuerstenberg S.I."/>
            <person name="Gachon C.M."/>
            <person name="Gaulin E."/>
            <person name="Govers F."/>
            <person name="Grenville-Briggs L."/>
            <person name="Horner N."/>
            <person name="Hostetler J."/>
            <person name="Jiang R.H."/>
            <person name="Johnson J."/>
            <person name="Krajaejun T."/>
            <person name="Lin H."/>
            <person name="Meijer H.J."/>
            <person name="Moore B."/>
            <person name="Morris P."/>
            <person name="Phuntmart V."/>
            <person name="Puiu D."/>
            <person name="Shetty J."/>
            <person name="Stajich J.E."/>
            <person name="Tripathy S."/>
            <person name="Wawra S."/>
            <person name="van West P."/>
            <person name="Whitty B.R."/>
            <person name="Coutinho P.M."/>
            <person name="Henrissat B."/>
            <person name="Martin F."/>
            <person name="Thomas P.D."/>
            <person name="Tyler B.M."/>
            <person name="De Vries R.P."/>
            <person name="Kamoun S."/>
            <person name="Yandell M."/>
            <person name="Tisserat N."/>
            <person name="Buell C.R."/>
        </authorList>
    </citation>
    <scope>NUCLEOTIDE SEQUENCE</scope>
    <source>
        <strain evidence="3">DAOM:BR144</strain>
    </source>
</reference>
<sequence length="690" mass="76720">MTSGPVLHANYFGDEIPMLAAPRSVSTATSVRTRERDPEIDTDLEASYFIKPEDNMLRMRASRSDISSAKLKTYHELCNKRLECTLQMFRLREERERAAIARGTKKQRVSANPAAASSFSPSSNNFEARDRQWKLIRESNDVRVYRHVRRKQHTSTMMANGTIHGSLNDVMNGLYADTTKDAQVLNTLLGSNFIDAGVLHVDRCGDDQEPFQFSGITWTALKTPGLFFCKNRDLLCFKVKQEMKSKMDTFKDDLGDEFGYMVLQSIDATDDCSRSIANQASHYVRGYISIAILFKKQDNDLVNMYMHGEFNSKGRISSMFGDVCFANSIIAMANTAQSGQAKNLSMLLHSFSAAPGAIMSQMLSKSEKDRCGVCARSMFFWDSPQQCRGCWQRTCRSCRVKKPIFCANYHRSHTGGKKSQAPCTEIFCLQCVTSVIPSGVQTKAKLLKQLEKKRKRSGSLHRQTISSTITDSSAIRAAYQASAAGNIPDEDSSISAMSFGMESEKHQRLSLSRQAGRKTPRPKPSSMVDVVEHYEIQNSKQPKNISGAASSSMPSLISFSSNDAGTISDYGAALTASSTNKNRDPADYRLGSRQYHMDVLAAGLKRTPVPAERRDANVNLRAAGRPPRNDEYYNKVLQRYLRSNRSYISINSNVSSALTNGSSQHALTDREDASVSTGSVASVDVYNKYP</sequence>
<dbReference type="HOGENOM" id="CLU_025911_0_0_1"/>
<name>K3X3U3_GLOUD</name>
<evidence type="ECO:0000313" key="2">
    <source>
        <dbReference type="EnsemblProtists" id="PYU1_T011892"/>
    </source>
</evidence>
<dbReference type="EnsemblProtists" id="PYU1_T011892">
    <property type="protein sequence ID" value="PYU1_T011892"/>
    <property type="gene ID" value="PYU1_G011866"/>
</dbReference>
<dbReference type="AlphaFoldDB" id="K3X3U3"/>
<dbReference type="VEuPathDB" id="FungiDB:PYU1_G011866"/>
<dbReference type="InParanoid" id="K3X3U3"/>
<reference evidence="3" key="2">
    <citation type="submission" date="2010-04" db="EMBL/GenBank/DDBJ databases">
        <authorList>
            <person name="Buell R."/>
            <person name="Hamilton J."/>
            <person name="Hostetler J."/>
        </authorList>
    </citation>
    <scope>NUCLEOTIDE SEQUENCE [LARGE SCALE GENOMIC DNA]</scope>
    <source>
        <strain evidence="3">DAOM:BR144</strain>
    </source>
</reference>
<accession>K3X3U3</accession>
<dbReference type="EMBL" id="GL376637">
    <property type="status" value="NOT_ANNOTATED_CDS"/>
    <property type="molecule type" value="Genomic_DNA"/>
</dbReference>
<protein>
    <recommendedName>
        <fullName evidence="4">FYVE-type domain-containing protein</fullName>
    </recommendedName>
</protein>
<feature type="compositionally biased region" description="Low complexity" evidence="1">
    <location>
        <begin position="110"/>
        <end position="125"/>
    </location>
</feature>
<evidence type="ECO:0000256" key="1">
    <source>
        <dbReference type="SAM" id="MobiDB-lite"/>
    </source>
</evidence>
<dbReference type="OMA" id="PRNCRGC"/>
<keyword evidence="3" id="KW-1185">Reference proteome</keyword>
<proteinExistence type="predicted"/>
<dbReference type="Gene3D" id="3.30.530.20">
    <property type="match status" value="1"/>
</dbReference>
<dbReference type="PANTHER" id="PTHR13510">
    <property type="entry name" value="FYVE-FINGER-CONTAINING RAB5 EFFECTOR PROTEIN RABENOSYN-5-RELATED"/>
    <property type="match status" value="1"/>
</dbReference>
<dbReference type="eggNOG" id="ENOG502RHDK">
    <property type="taxonomic scope" value="Eukaryota"/>
</dbReference>
<evidence type="ECO:0008006" key="4">
    <source>
        <dbReference type="Google" id="ProtNLM"/>
    </source>
</evidence>
<feature type="region of interest" description="Disordered" evidence="1">
    <location>
        <begin position="500"/>
        <end position="526"/>
    </location>
</feature>
<dbReference type="InterPro" id="IPR023393">
    <property type="entry name" value="START-like_dom_sf"/>
</dbReference>
<dbReference type="Proteomes" id="UP000019132">
    <property type="component" value="Unassembled WGS sequence"/>
</dbReference>